<gene>
    <name evidence="1" type="ORF">NQ317_002644</name>
</gene>
<comment type="caution">
    <text evidence="1">The sequence shown here is derived from an EMBL/GenBank/DDBJ whole genome shotgun (WGS) entry which is preliminary data.</text>
</comment>
<accession>A0ABQ9J9P1</accession>
<name>A0ABQ9J9P1_9CUCU</name>
<keyword evidence="2" id="KW-1185">Reference proteome</keyword>
<evidence type="ECO:0000313" key="1">
    <source>
        <dbReference type="EMBL" id="KAJ8974871.1"/>
    </source>
</evidence>
<protein>
    <submittedName>
        <fullName evidence="1">Uncharacterized protein</fullName>
    </submittedName>
</protein>
<proteinExistence type="predicted"/>
<evidence type="ECO:0000313" key="2">
    <source>
        <dbReference type="Proteomes" id="UP001162164"/>
    </source>
</evidence>
<dbReference type="Proteomes" id="UP001162164">
    <property type="component" value="Unassembled WGS sequence"/>
</dbReference>
<sequence length="59" mass="6549">MSQVLVHKFQLTQNTLYSAASNKDLAGLPTGLAIRLKYVLPPPEAKNIPRSQTKEEPPF</sequence>
<organism evidence="1 2">
    <name type="scientific">Molorchus minor</name>
    <dbReference type="NCBI Taxonomy" id="1323400"/>
    <lineage>
        <taxon>Eukaryota</taxon>
        <taxon>Metazoa</taxon>
        <taxon>Ecdysozoa</taxon>
        <taxon>Arthropoda</taxon>
        <taxon>Hexapoda</taxon>
        <taxon>Insecta</taxon>
        <taxon>Pterygota</taxon>
        <taxon>Neoptera</taxon>
        <taxon>Endopterygota</taxon>
        <taxon>Coleoptera</taxon>
        <taxon>Polyphaga</taxon>
        <taxon>Cucujiformia</taxon>
        <taxon>Chrysomeloidea</taxon>
        <taxon>Cerambycidae</taxon>
        <taxon>Lamiinae</taxon>
        <taxon>Monochamini</taxon>
        <taxon>Molorchus</taxon>
    </lineage>
</organism>
<reference evidence="1" key="1">
    <citation type="journal article" date="2023" name="Insect Mol. Biol.">
        <title>Genome sequencing provides insights into the evolution of gene families encoding plant cell wall-degrading enzymes in longhorned beetles.</title>
        <authorList>
            <person name="Shin N.R."/>
            <person name="Okamura Y."/>
            <person name="Kirsch R."/>
            <person name="Pauchet Y."/>
        </authorList>
    </citation>
    <scope>NUCLEOTIDE SEQUENCE</scope>
    <source>
        <strain evidence="1">MMC_N1</strain>
    </source>
</reference>
<dbReference type="EMBL" id="JAPWTJ010000916">
    <property type="protein sequence ID" value="KAJ8974871.1"/>
    <property type="molecule type" value="Genomic_DNA"/>
</dbReference>